<evidence type="ECO:0000313" key="2">
    <source>
        <dbReference type="Proteomes" id="UP000799755"/>
    </source>
</evidence>
<accession>A0ACB6R306</accession>
<organism evidence="1 2">
    <name type="scientific">Lindgomyces ingoldianus</name>
    <dbReference type="NCBI Taxonomy" id="673940"/>
    <lineage>
        <taxon>Eukaryota</taxon>
        <taxon>Fungi</taxon>
        <taxon>Dikarya</taxon>
        <taxon>Ascomycota</taxon>
        <taxon>Pezizomycotina</taxon>
        <taxon>Dothideomycetes</taxon>
        <taxon>Pleosporomycetidae</taxon>
        <taxon>Pleosporales</taxon>
        <taxon>Lindgomycetaceae</taxon>
        <taxon>Lindgomyces</taxon>
    </lineage>
</organism>
<proteinExistence type="predicted"/>
<dbReference type="Proteomes" id="UP000799755">
    <property type="component" value="Unassembled WGS sequence"/>
</dbReference>
<sequence>MAYQRDNERETYNWAMVNELRRLNDNLDELRQISRTSLVPRNSYNNPNGYNPQQSDGGSYRTQGLIRRINNTDDEVLTLSDRSSAYGRPSYSIPSSSSQATMTSRSSNASKRERALNGSDRVAKYLMAGGTAAVPFSLLDLSGTTTIASAGVAAVGGALQLAVWFCKKCNRQYERAKVSISEKKASVKHRMGLCDGCWRCMD</sequence>
<keyword evidence="2" id="KW-1185">Reference proteome</keyword>
<name>A0ACB6R306_9PLEO</name>
<reference evidence="1" key="1">
    <citation type="journal article" date="2020" name="Stud. Mycol.">
        <title>101 Dothideomycetes genomes: a test case for predicting lifestyles and emergence of pathogens.</title>
        <authorList>
            <person name="Haridas S."/>
            <person name="Albert R."/>
            <person name="Binder M."/>
            <person name="Bloem J."/>
            <person name="Labutti K."/>
            <person name="Salamov A."/>
            <person name="Andreopoulos B."/>
            <person name="Baker S."/>
            <person name="Barry K."/>
            <person name="Bills G."/>
            <person name="Bluhm B."/>
            <person name="Cannon C."/>
            <person name="Castanera R."/>
            <person name="Culley D."/>
            <person name="Daum C."/>
            <person name="Ezra D."/>
            <person name="Gonzalez J."/>
            <person name="Henrissat B."/>
            <person name="Kuo A."/>
            <person name="Liang C."/>
            <person name="Lipzen A."/>
            <person name="Lutzoni F."/>
            <person name="Magnuson J."/>
            <person name="Mondo S."/>
            <person name="Nolan M."/>
            <person name="Ohm R."/>
            <person name="Pangilinan J."/>
            <person name="Park H.-J."/>
            <person name="Ramirez L."/>
            <person name="Alfaro M."/>
            <person name="Sun H."/>
            <person name="Tritt A."/>
            <person name="Yoshinaga Y."/>
            <person name="Zwiers L.-H."/>
            <person name="Turgeon B."/>
            <person name="Goodwin S."/>
            <person name="Spatafora J."/>
            <person name="Crous P."/>
            <person name="Grigoriev I."/>
        </authorList>
    </citation>
    <scope>NUCLEOTIDE SEQUENCE</scope>
    <source>
        <strain evidence="1">ATCC 200398</strain>
    </source>
</reference>
<gene>
    <name evidence="1" type="ORF">BDR25DRAFT_311850</name>
</gene>
<comment type="caution">
    <text evidence="1">The sequence shown here is derived from an EMBL/GenBank/DDBJ whole genome shotgun (WGS) entry which is preliminary data.</text>
</comment>
<evidence type="ECO:0000313" key="1">
    <source>
        <dbReference type="EMBL" id="KAF2473634.1"/>
    </source>
</evidence>
<dbReference type="EMBL" id="MU003499">
    <property type="protein sequence ID" value="KAF2473634.1"/>
    <property type="molecule type" value="Genomic_DNA"/>
</dbReference>
<protein>
    <submittedName>
        <fullName evidence="1">Uncharacterized protein</fullName>
    </submittedName>
</protein>